<keyword evidence="2" id="KW-1185">Reference proteome</keyword>
<proteinExistence type="predicted"/>
<evidence type="ECO:0000313" key="1">
    <source>
        <dbReference type="EMBL" id="KAL1259943.1"/>
    </source>
</evidence>
<dbReference type="Proteomes" id="UP001558613">
    <property type="component" value="Unassembled WGS sequence"/>
</dbReference>
<protein>
    <submittedName>
        <fullName evidence="1">Uncharacterized protein</fullName>
    </submittedName>
</protein>
<name>A0ABR3M4B0_9TELE</name>
<accession>A0ABR3M4B0</accession>
<evidence type="ECO:0000313" key="2">
    <source>
        <dbReference type="Proteomes" id="UP001558613"/>
    </source>
</evidence>
<reference evidence="1 2" key="1">
    <citation type="submission" date="2023-09" db="EMBL/GenBank/DDBJ databases">
        <authorList>
            <person name="Wang M."/>
        </authorList>
    </citation>
    <scope>NUCLEOTIDE SEQUENCE [LARGE SCALE GENOMIC DNA]</scope>
    <source>
        <strain evidence="1">GT-2023</strain>
        <tissue evidence="1">Liver</tissue>
    </source>
</reference>
<dbReference type="EMBL" id="JAYMGO010000016">
    <property type="protein sequence ID" value="KAL1259943.1"/>
    <property type="molecule type" value="Genomic_DNA"/>
</dbReference>
<sequence>MKSSEEICMACNGSYGWTLGSDGGLGSWRFFLGRPVDFHTFHSNTSHPPVGPRWHRAAGVKTSPLHPISSQQASCWHDCAQSGLGAIVTRDGEGKLD</sequence>
<comment type="caution">
    <text evidence="1">The sequence shown here is derived from an EMBL/GenBank/DDBJ whole genome shotgun (WGS) entry which is preliminary data.</text>
</comment>
<organism evidence="1 2">
    <name type="scientific">Cirrhinus molitorella</name>
    <name type="common">mud carp</name>
    <dbReference type="NCBI Taxonomy" id="172907"/>
    <lineage>
        <taxon>Eukaryota</taxon>
        <taxon>Metazoa</taxon>
        <taxon>Chordata</taxon>
        <taxon>Craniata</taxon>
        <taxon>Vertebrata</taxon>
        <taxon>Euteleostomi</taxon>
        <taxon>Actinopterygii</taxon>
        <taxon>Neopterygii</taxon>
        <taxon>Teleostei</taxon>
        <taxon>Ostariophysi</taxon>
        <taxon>Cypriniformes</taxon>
        <taxon>Cyprinidae</taxon>
        <taxon>Labeoninae</taxon>
        <taxon>Labeonini</taxon>
        <taxon>Cirrhinus</taxon>
    </lineage>
</organism>
<gene>
    <name evidence="1" type="ORF">QQF64_010520</name>
</gene>